<dbReference type="FunFam" id="3.30.200.20:FF:000168">
    <property type="entry name" value="L-type lectin-domain containing receptor kinase IX.1"/>
    <property type="match status" value="1"/>
</dbReference>
<feature type="binding site" evidence="18">
    <location>
        <position position="249"/>
    </location>
    <ligand>
        <name>ATP</name>
        <dbReference type="ChEBI" id="CHEBI:30616"/>
    </ligand>
</feature>
<dbReference type="InterPro" id="IPR000985">
    <property type="entry name" value="Lectin_LegA_CS"/>
</dbReference>
<evidence type="ECO:0000256" key="1">
    <source>
        <dbReference type="ARBA" id="ARBA00004251"/>
    </source>
</evidence>
<dbReference type="GO" id="GO:0004674">
    <property type="term" value="F:protein serine/threonine kinase activity"/>
    <property type="evidence" value="ECO:0007669"/>
    <property type="project" value="UniProtKB-KW"/>
</dbReference>
<dbReference type="GO" id="GO:0005886">
    <property type="term" value="C:plasma membrane"/>
    <property type="evidence" value="ECO:0000318"/>
    <property type="project" value="GO_Central"/>
</dbReference>
<comment type="similarity">
    <text evidence="2">In the N-terminal section; belongs to the leguminous lectin family.</text>
</comment>
<dbReference type="OMA" id="WCHEGKE"/>
<organism evidence="22 23">
    <name type="scientific">Capsicum annuum</name>
    <name type="common">Capsicum pepper</name>
    <dbReference type="NCBI Taxonomy" id="4072"/>
    <lineage>
        <taxon>Eukaryota</taxon>
        <taxon>Viridiplantae</taxon>
        <taxon>Streptophyta</taxon>
        <taxon>Embryophyta</taxon>
        <taxon>Tracheophyta</taxon>
        <taxon>Spermatophyta</taxon>
        <taxon>Magnoliopsida</taxon>
        <taxon>eudicotyledons</taxon>
        <taxon>Gunneridae</taxon>
        <taxon>Pentapetalae</taxon>
        <taxon>asterids</taxon>
        <taxon>lamiids</taxon>
        <taxon>Solanales</taxon>
        <taxon>Solanaceae</taxon>
        <taxon>Solanoideae</taxon>
        <taxon>Capsiceae</taxon>
        <taxon>Capsicum</taxon>
    </lineage>
</organism>
<dbReference type="EMBL" id="AYRZ02000060">
    <property type="protein sequence ID" value="PHT62777.1"/>
    <property type="molecule type" value="Genomic_DNA"/>
</dbReference>
<keyword evidence="11 18" id="KW-0547">Nucleotide-binding</keyword>
<dbReference type="PROSITE" id="PS50011">
    <property type="entry name" value="PROTEIN_KINASE_DOM"/>
    <property type="match status" value="1"/>
</dbReference>
<evidence type="ECO:0000256" key="6">
    <source>
        <dbReference type="ARBA" id="ARBA00022527"/>
    </source>
</evidence>
<feature type="compositionally biased region" description="Low complexity" evidence="19">
    <location>
        <begin position="515"/>
        <end position="535"/>
    </location>
</feature>
<dbReference type="InterPro" id="IPR050528">
    <property type="entry name" value="L-type_Lectin-RKs"/>
</dbReference>
<evidence type="ECO:0000256" key="2">
    <source>
        <dbReference type="ARBA" id="ARBA00008536"/>
    </source>
</evidence>
<keyword evidence="6" id="KW-0723">Serine/threonine-protein kinase</keyword>
<evidence type="ECO:0000256" key="14">
    <source>
        <dbReference type="ARBA" id="ARBA00022989"/>
    </source>
</evidence>
<protein>
    <recommendedName>
        <fullName evidence="4">non-specific serine/threonine protein kinase</fullName>
        <ecNumber evidence="4">2.7.11.1</ecNumber>
    </recommendedName>
</protein>
<dbReference type="PROSITE" id="PS00308">
    <property type="entry name" value="LECTIN_LEGUME_ALPHA"/>
    <property type="match status" value="1"/>
</dbReference>
<evidence type="ECO:0000256" key="12">
    <source>
        <dbReference type="ARBA" id="ARBA00022777"/>
    </source>
</evidence>
<keyword evidence="5" id="KW-1003">Cell membrane</keyword>
<dbReference type="PROSITE" id="PS00107">
    <property type="entry name" value="PROTEIN_KINASE_ATP"/>
    <property type="match status" value="1"/>
</dbReference>
<reference evidence="22 23" key="2">
    <citation type="journal article" date="2017" name="Genome Biol.">
        <title>New reference genome sequences of hot pepper reveal the massive evolution of plant disease-resistance genes by retroduplication.</title>
        <authorList>
            <person name="Kim S."/>
            <person name="Park J."/>
            <person name="Yeom S.I."/>
            <person name="Kim Y.M."/>
            <person name="Seo E."/>
            <person name="Kim K.T."/>
            <person name="Kim M.S."/>
            <person name="Lee J.M."/>
            <person name="Cheong K."/>
            <person name="Shin H.S."/>
            <person name="Kim S.B."/>
            <person name="Han K."/>
            <person name="Lee J."/>
            <person name="Park M."/>
            <person name="Lee H.A."/>
            <person name="Lee H.Y."/>
            <person name="Lee Y."/>
            <person name="Oh S."/>
            <person name="Lee J.H."/>
            <person name="Choi E."/>
            <person name="Choi E."/>
            <person name="Lee S.E."/>
            <person name="Jeon J."/>
            <person name="Kim H."/>
            <person name="Choi G."/>
            <person name="Song H."/>
            <person name="Lee J."/>
            <person name="Lee S.C."/>
            <person name="Kwon J.K."/>
            <person name="Lee H.Y."/>
            <person name="Koo N."/>
            <person name="Hong Y."/>
            <person name="Kim R.W."/>
            <person name="Kang W.H."/>
            <person name="Huh J.H."/>
            <person name="Kang B.C."/>
            <person name="Yang T.J."/>
            <person name="Lee Y.H."/>
            <person name="Bennetzen J.L."/>
            <person name="Choi D."/>
        </authorList>
    </citation>
    <scope>NUCLEOTIDE SEQUENCE [LARGE SCALE GENOMIC DNA]</scope>
    <source>
        <strain evidence="23">cv. CM334</strain>
    </source>
</reference>
<feature type="region of interest" description="Disordered" evidence="19">
    <location>
        <begin position="505"/>
        <end position="535"/>
    </location>
</feature>
<evidence type="ECO:0000256" key="15">
    <source>
        <dbReference type="ARBA" id="ARBA00023136"/>
    </source>
</evidence>
<comment type="caution">
    <text evidence="22">The sequence shown here is derived from an EMBL/GenBank/DDBJ whole genome shotgun (WGS) entry which is preliminary data.</text>
</comment>
<keyword evidence="15 20" id="KW-0472">Membrane</keyword>
<comment type="subcellular location">
    <subcellularLocation>
        <location evidence="1">Cell membrane</location>
        <topology evidence="1">Single-pass type I membrane protein</topology>
    </subcellularLocation>
</comment>
<evidence type="ECO:0000256" key="18">
    <source>
        <dbReference type="PROSITE-ProRule" id="PRU10141"/>
    </source>
</evidence>
<dbReference type="Pfam" id="PF00139">
    <property type="entry name" value="Lectin_legB"/>
    <property type="match status" value="1"/>
</dbReference>
<dbReference type="Gramene" id="PHT62777">
    <property type="protein sequence ID" value="PHT62777"/>
    <property type="gene ID" value="T459_33353"/>
</dbReference>
<dbReference type="InterPro" id="IPR019825">
    <property type="entry name" value="Lectin_legB_Mn/Ca_BS"/>
</dbReference>
<evidence type="ECO:0000256" key="17">
    <source>
        <dbReference type="ARBA" id="ARBA00023180"/>
    </source>
</evidence>
<evidence type="ECO:0000313" key="23">
    <source>
        <dbReference type="Proteomes" id="UP000222542"/>
    </source>
</evidence>
<dbReference type="InterPro" id="IPR013320">
    <property type="entry name" value="ConA-like_dom_sf"/>
</dbReference>
<dbReference type="Proteomes" id="UP000222542">
    <property type="component" value="Unassembled WGS sequence"/>
</dbReference>
<evidence type="ECO:0000256" key="9">
    <source>
        <dbReference type="ARBA" id="ARBA00022729"/>
    </source>
</evidence>
<accession>A0A2G2XZ50</accession>
<keyword evidence="17" id="KW-0325">Glycoprotein</keyword>
<dbReference type="PROSITE" id="PS00307">
    <property type="entry name" value="LECTIN_LEGUME_BETA"/>
    <property type="match status" value="1"/>
</dbReference>
<reference evidence="22 23" key="1">
    <citation type="journal article" date="2014" name="Nat. Genet.">
        <title>Genome sequence of the hot pepper provides insights into the evolution of pungency in Capsicum species.</title>
        <authorList>
            <person name="Kim S."/>
            <person name="Park M."/>
            <person name="Yeom S.I."/>
            <person name="Kim Y.M."/>
            <person name="Lee J.M."/>
            <person name="Lee H.A."/>
            <person name="Seo E."/>
            <person name="Choi J."/>
            <person name="Cheong K."/>
            <person name="Kim K.T."/>
            <person name="Jung K."/>
            <person name="Lee G.W."/>
            <person name="Oh S.K."/>
            <person name="Bae C."/>
            <person name="Kim S.B."/>
            <person name="Lee H.Y."/>
            <person name="Kim S.Y."/>
            <person name="Kim M.S."/>
            <person name="Kang B.C."/>
            <person name="Jo Y.D."/>
            <person name="Yang H.B."/>
            <person name="Jeong H.J."/>
            <person name="Kang W.H."/>
            <person name="Kwon J.K."/>
            <person name="Shin C."/>
            <person name="Lim J.Y."/>
            <person name="Park J.H."/>
            <person name="Huh J.H."/>
            <person name="Kim J.S."/>
            <person name="Kim B.D."/>
            <person name="Cohen O."/>
            <person name="Paran I."/>
            <person name="Suh M.C."/>
            <person name="Lee S.B."/>
            <person name="Kim Y.K."/>
            <person name="Shin Y."/>
            <person name="Noh S.J."/>
            <person name="Park J."/>
            <person name="Seo Y.S."/>
            <person name="Kwon S.Y."/>
            <person name="Kim H.A."/>
            <person name="Park J.M."/>
            <person name="Kim H.J."/>
            <person name="Choi S.B."/>
            <person name="Bosland P.W."/>
            <person name="Reeves G."/>
            <person name="Jo S.H."/>
            <person name="Lee B.W."/>
            <person name="Cho H.T."/>
            <person name="Choi H.S."/>
            <person name="Lee M.S."/>
            <person name="Yu Y."/>
            <person name="Do Choi Y."/>
            <person name="Park B.S."/>
            <person name="van Deynze A."/>
            <person name="Ashrafi H."/>
            <person name="Hill T."/>
            <person name="Kim W.T."/>
            <person name="Pai H.S."/>
            <person name="Ahn H.K."/>
            <person name="Yeam I."/>
            <person name="Giovannoni J.J."/>
            <person name="Rose J.K."/>
            <person name="Sorensen I."/>
            <person name="Lee S.J."/>
            <person name="Kim R.W."/>
            <person name="Choi I.Y."/>
            <person name="Choi B.S."/>
            <person name="Lim J.S."/>
            <person name="Lee Y.H."/>
            <person name="Choi D."/>
        </authorList>
    </citation>
    <scope>NUCLEOTIDE SEQUENCE [LARGE SCALE GENOMIC DNA]</scope>
    <source>
        <strain evidence="23">cv. CM334</strain>
    </source>
</reference>
<dbReference type="Gene3D" id="3.30.200.20">
    <property type="entry name" value="Phosphorylase Kinase, domain 1"/>
    <property type="match status" value="1"/>
</dbReference>
<dbReference type="GO" id="GO:0005524">
    <property type="term" value="F:ATP binding"/>
    <property type="evidence" value="ECO:0007669"/>
    <property type="project" value="UniProtKB-UniRule"/>
</dbReference>
<dbReference type="GO" id="GO:0002229">
    <property type="term" value="P:defense response to oomycetes"/>
    <property type="evidence" value="ECO:0007669"/>
    <property type="project" value="UniProtKB-ARBA"/>
</dbReference>
<dbReference type="Pfam" id="PF00069">
    <property type="entry name" value="Pkinase"/>
    <property type="match status" value="1"/>
</dbReference>
<evidence type="ECO:0000313" key="22">
    <source>
        <dbReference type="EMBL" id="PHT62777.1"/>
    </source>
</evidence>
<dbReference type="SUPFAM" id="SSF56112">
    <property type="entry name" value="Protein kinase-like (PK-like)"/>
    <property type="match status" value="1"/>
</dbReference>
<proteinExistence type="inferred from homology"/>
<evidence type="ECO:0000256" key="11">
    <source>
        <dbReference type="ARBA" id="ARBA00022741"/>
    </source>
</evidence>
<sequence length="535" mass="60384">MFSNLGLMSDDMQSNRFVAVEFDTFQNHHYDDPMGDHAGIDINSMQSVVTEAWFSGISYGRSTDVWISYNSYSKNLSVVFTGFQGNTTVAVPQSLFHNLDLREYLPEWVTFGFTGGAGRNFALHTIYSWNFTSSTYPGVASRKHVPRKGKLGLVVGLVCGGCSVLVALSVLMLFAYWRKRKVRKEEREFILGGSMTDEFERNTGPKKLLYSELARCTSNFSQEKMLGRGGFGGVYKGYLRESNSYVAVKRVSRESKQGIKEYASEVRIISRLRHKHLVQLIGWCHEKRELLLVYDFIPNGSLDTHLFNGKSHLAWSIRFKIAQGLASTLLYLHEEWEQCVVHRDIKSSNVMLDSDFNPKLGDFGLARLVDHDKGFQTTDLAGTRGYMAPECFITDKATKETDVYSFGVVALEIACGRKPIDCKAEDHQVNLVDWVWRLYGMGNLCEAVDPKLSSDFNEQEMEHLLIVGLWCAHPERKYRPSIRQAIHVLNFEASLPTLPPNAQIQHSVNKDNTDSSYNTTASAASSSSTSILYPR</sequence>
<evidence type="ECO:0000256" key="5">
    <source>
        <dbReference type="ARBA" id="ARBA00022475"/>
    </source>
</evidence>
<dbReference type="PANTHER" id="PTHR27007">
    <property type="match status" value="1"/>
</dbReference>
<dbReference type="InterPro" id="IPR001220">
    <property type="entry name" value="Legume_lectin_dom"/>
</dbReference>
<keyword evidence="23" id="KW-1185">Reference proteome</keyword>
<name>A0A2G2XZ50_CAPAN</name>
<dbReference type="SMART" id="SM00220">
    <property type="entry name" value="S_TKc"/>
    <property type="match status" value="1"/>
</dbReference>
<feature type="transmembrane region" description="Helical" evidence="20">
    <location>
        <begin position="151"/>
        <end position="177"/>
    </location>
</feature>
<gene>
    <name evidence="22" type="ORF">T459_33353</name>
</gene>
<evidence type="ECO:0000256" key="8">
    <source>
        <dbReference type="ARBA" id="ARBA00022692"/>
    </source>
</evidence>
<dbReference type="InterPro" id="IPR000719">
    <property type="entry name" value="Prot_kinase_dom"/>
</dbReference>
<feature type="domain" description="Protein kinase" evidence="21">
    <location>
        <begin position="220"/>
        <end position="498"/>
    </location>
</feature>
<dbReference type="InterPro" id="IPR011009">
    <property type="entry name" value="Kinase-like_dom_sf"/>
</dbReference>
<evidence type="ECO:0000256" key="16">
    <source>
        <dbReference type="ARBA" id="ARBA00023170"/>
    </source>
</evidence>
<keyword evidence="7" id="KW-0808">Transferase</keyword>
<evidence type="ECO:0000256" key="4">
    <source>
        <dbReference type="ARBA" id="ARBA00012513"/>
    </source>
</evidence>
<comment type="similarity">
    <text evidence="3">In the C-terminal section; belongs to the protein kinase superfamily. Ser/Thr protein kinase family.</text>
</comment>
<keyword evidence="16" id="KW-0675">Receptor</keyword>
<keyword evidence="12" id="KW-0418">Kinase</keyword>
<dbReference type="Gene3D" id="1.10.510.10">
    <property type="entry name" value="Transferase(Phosphotransferase) domain 1"/>
    <property type="match status" value="1"/>
</dbReference>
<keyword evidence="13 18" id="KW-0067">ATP-binding</keyword>
<keyword evidence="8 20" id="KW-0812">Transmembrane</keyword>
<evidence type="ECO:0000259" key="21">
    <source>
        <dbReference type="PROSITE" id="PS50011"/>
    </source>
</evidence>
<dbReference type="CDD" id="cd14066">
    <property type="entry name" value="STKc_IRAK"/>
    <property type="match status" value="1"/>
</dbReference>
<dbReference type="InterPro" id="IPR008271">
    <property type="entry name" value="Ser/Thr_kinase_AS"/>
</dbReference>
<dbReference type="InterPro" id="IPR017441">
    <property type="entry name" value="Protein_kinase_ATP_BS"/>
</dbReference>
<evidence type="ECO:0000256" key="10">
    <source>
        <dbReference type="ARBA" id="ARBA00022734"/>
    </source>
</evidence>
<evidence type="ECO:0000256" key="7">
    <source>
        <dbReference type="ARBA" id="ARBA00022679"/>
    </source>
</evidence>
<dbReference type="GO" id="GO:0030246">
    <property type="term" value="F:carbohydrate binding"/>
    <property type="evidence" value="ECO:0007669"/>
    <property type="project" value="UniProtKB-KW"/>
</dbReference>
<dbReference type="FunFam" id="1.10.510.10:FF:000240">
    <property type="entry name" value="Lectin-domain containing receptor kinase A4.3"/>
    <property type="match status" value="1"/>
</dbReference>
<dbReference type="PROSITE" id="PS00108">
    <property type="entry name" value="PROTEIN_KINASE_ST"/>
    <property type="match status" value="1"/>
</dbReference>
<evidence type="ECO:0000256" key="19">
    <source>
        <dbReference type="SAM" id="MobiDB-lite"/>
    </source>
</evidence>
<dbReference type="Gene3D" id="2.60.120.200">
    <property type="match status" value="1"/>
</dbReference>
<evidence type="ECO:0000256" key="20">
    <source>
        <dbReference type="SAM" id="Phobius"/>
    </source>
</evidence>
<dbReference type="CDD" id="cd06899">
    <property type="entry name" value="lectin_legume_LecRK_Arcelin_ConA"/>
    <property type="match status" value="1"/>
</dbReference>
<dbReference type="STRING" id="4072.A0A2G2XZ50"/>
<dbReference type="SUPFAM" id="SSF49899">
    <property type="entry name" value="Concanavalin A-like lectins/glucanases"/>
    <property type="match status" value="1"/>
</dbReference>
<keyword evidence="10" id="KW-0430">Lectin</keyword>
<evidence type="ECO:0000256" key="13">
    <source>
        <dbReference type="ARBA" id="ARBA00022840"/>
    </source>
</evidence>
<evidence type="ECO:0000256" key="3">
    <source>
        <dbReference type="ARBA" id="ARBA00010217"/>
    </source>
</evidence>
<dbReference type="AlphaFoldDB" id="A0A2G2XZ50"/>
<dbReference type="EC" id="2.7.11.1" evidence="4"/>
<keyword evidence="14 20" id="KW-1133">Transmembrane helix</keyword>
<keyword evidence="9" id="KW-0732">Signal</keyword>